<keyword evidence="9" id="KW-0472">Membrane</keyword>
<dbReference type="Proteomes" id="UP001064489">
    <property type="component" value="Chromosome 10"/>
</dbReference>
<evidence type="ECO:0000256" key="1">
    <source>
        <dbReference type="ARBA" id="ARBA00004606"/>
    </source>
</evidence>
<evidence type="ECO:0000313" key="15">
    <source>
        <dbReference type="Proteomes" id="UP001064489"/>
    </source>
</evidence>
<gene>
    <name evidence="14" type="ORF">LWI28_011805</name>
</gene>
<sequence>MGYYEEMIESLKDYQVIHVAKSDSRLANNGLPIDIQRLRCRTLYHALRFSPPIEILGKVLSMHDADTTEAGGAAKVTWRKIHCSSSEI</sequence>
<keyword evidence="11" id="KW-0294">Fucose metabolism</keyword>
<dbReference type="GO" id="GO:0016757">
    <property type="term" value="F:glycosyltransferase activity"/>
    <property type="evidence" value="ECO:0007669"/>
    <property type="project" value="UniProtKB-KW"/>
</dbReference>
<comment type="subcellular location">
    <subcellularLocation>
        <location evidence="1">Membrane</location>
        <topology evidence="1">Single-pass type II membrane protein</topology>
    </subcellularLocation>
</comment>
<reference evidence="14" key="1">
    <citation type="journal article" date="2022" name="Plant J.">
        <title>Strategies of tolerance reflected in two North American maple genomes.</title>
        <authorList>
            <person name="McEvoy S.L."/>
            <person name="Sezen U.U."/>
            <person name="Trouern-Trend A."/>
            <person name="McMahon S.M."/>
            <person name="Schaberg P.G."/>
            <person name="Yang J."/>
            <person name="Wegrzyn J.L."/>
            <person name="Swenson N.G."/>
        </authorList>
    </citation>
    <scope>NUCLEOTIDE SEQUENCE</scope>
    <source>
        <strain evidence="14">91603</strain>
    </source>
</reference>
<dbReference type="GO" id="GO:0005634">
    <property type="term" value="C:nucleus"/>
    <property type="evidence" value="ECO:0007669"/>
    <property type="project" value="TreeGrafter"/>
</dbReference>
<comment type="similarity">
    <text evidence="3">Belongs to the glycosyltransferase GT106 family.</text>
</comment>
<accession>A0AAD5IIE5</accession>
<keyword evidence="4" id="KW-0328">Glycosyltransferase</keyword>
<evidence type="ECO:0000256" key="12">
    <source>
        <dbReference type="ARBA" id="ARBA00023277"/>
    </source>
</evidence>
<dbReference type="AlphaFoldDB" id="A0AAD5IIE5"/>
<evidence type="ECO:0000256" key="4">
    <source>
        <dbReference type="ARBA" id="ARBA00022676"/>
    </source>
</evidence>
<keyword evidence="15" id="KW-1185">Reference proteome</keyword>
<evidence type="ECO:0000256" key="13">
    <source>
        <dbReference type="ARBA" id="ARBA00030350"/>
    </source>
</evidence>
<dbReference type="PANTHER" id="PTHR31741">
    <property type="entry name" value="OS02G0726500 PROTEIN-RELATED"/>
    <property type="match status" value="1"/>
</dbReference>
<keyword evidence="7" id="KW-0735">Signal-anchor</keyword>
<keyword evidence="10" id="KW-0325">Glycoprotein</keyword>
<dbReference type="PANTHER" id="PTHR31741:SF15">
    <property type="entry name" value="O-FUCOSYLTRANSFERASE 38"/>
    <property type="match status" value="1"/>
</dbReference>
<dbReference type="GO" id="GO:0005737">
    <property type="term" value="C:cytoplasm"/>
    <property type="evidence" value="ECO:0007669"/>
    <property type="project" value="TreeGrafter"/>
</dbReference>
<evidence type="ECO:0000256" key="11">
    <source>
        <dbReference type="ARBA" id="ARBA00023253"/>
    </source>
</evidence>
<evidence type="ECO:0000256" key="2">
    <source>
        <dbReference type="ARBA" id="ARBA00004881"/>
    </source>
</evidence>
<dbReference type="EMBL" id="JAJSOW010000105">
    <property type="protein sequence ID" value="KAI9165321.1"/>
    <property type="molecule type" value="Genomic_DNA"/>
</dbReference>
<evidence type="ECO:0000256" key="7">
    <source>
        <dbReference type="ARBA" id="ARBA00022968"/>
    </source>
</evidence>
<dbReference type="GO" id="GO:0006004">
    <property type="term" value="P:fucose metabolic process"/>
    <property type="evidence" value="ECO:0007669"/>
    <property type="project" value="UniProtKB-KW"/>
</dbReference>
<evidence type="ECO:0000256" key="9">
    <source>
        <dbReference type="ARBA" id="ARBA00023136"/>
    </source>
</evidence>
<evidence type="ECO:0000256" key="6">
    <source>
        <dbReference type="ARBA" id="ARBA00022692"/>
    </source>
</evidence>
<protein>
    <recommendedName>
        <fullName evidence="13">O-fucosyltransferase family protein</fullName>
    </recommendedName>
</protein>
<keyword evidence="5" id="KW-0808">Transferase</keyword>
<keyword evidence="6" id="KW-0812">Transmembrane</keyword>
<reference evidence="14" key="2">
    <citation type="submission" date="2023-02" db="EMBL/GenBank/DDBJ databases">
        <authorList>
            <person name="Swenson N.G."/>
            <person name="Wegrzyn J.L."/>
            <person name="Mcevoy S.L."/>
        </authorList>
    </citation>
    <scope>NUCLEOTIDE SEQUENCE</scope>
    <source>
        <strain evidence="14">91603</strain>
        <tissue evidence="14">Leaf</tissue>
    </source>
</reference>
<dbReference type="Pfam" id="PF10250">
    <property type="entry name" value="O-FucT"/>
    <property type="match status" value="1"/>
</dbReference>
<evidence type="ECO:0000313" key="14">
    <source>
        <dbReference type="EMBL" id="KAI9165321.1"/>
    </source>
</evidence>
<dbReference type="GO" id="GO:0016020">
    <property type="term" value="C:membrane"/>
    <property type="evidence" value="ECO:0007669"/>
    <property type="project" value="UniProtKB-SubCell"/>
</dbReference>
<name>A0AAD5IIE5_ACENE</name>
<comment type="caution">
    <text evidence="14">The sequence shown here is derived from an EMBL/GenBank/DDBJ whole genome shotgun (WGS) entry which is preliminary data.</text>
</comment>
<dbReference type="InterPro" id="IPR019378">
    <property type="entry name" value="GDP-Fuc_O-FucTrfase"/>
</dbReference>
<evidence type="ECO:0000256" key="3">
    <source>
        <dbReference type="ARBA" id="ARBA00007737"/>
    </source>
</evidence>
<comment type="pathway">
    <text evidence="2">Glycan metabolism.</text>
</comment>
<evidence type="ECO:0000256" key="8">
    <source>
        <dbReference type="ARBA" id="ARBA00022989"/>
    </source>
</evidence>
<keyword evidence="12" id="KW-0119">Carbohydrate metabolism</keyword>
<evidence type="ECO:0000256" key="5">
    <source>
        <dbReference type="ARBA" id="ARBA00022679"/>
    </source>
</evidence>
<evidence type="ECO:0000256" key="10">
    <source>
        <dbReference type="ARBA" id="ARBA00023180"/>
    </source>
</evidence>
<keyword evidence="8" id="KW-1133">Transmembrane helix</keyword>
<organism evidence="14 15">
    <name type="scientific">Acer negundo</name>
    <name type="common">Box elder</name>
    <dbReference type="NCBI Taxonomy" id="4023"/>
    <lineage>
        <taxon>Eukaryota</taxon>
        <taxon>Viridiplantae</taxon>
        <taxon>Streptophyta</taxon>
        <taxon>Embryophyta</taxon>
        <taxon>Tracheophyta</taxon>
        <taxon>Spermatophyta</taxon>
        <taxon>Magnoliopsida</taxon>
        <taxon>eudicotyledons</taxon>
        <taxon>Gunneridae</taxon>
        <taxon>Pentapetalae</taxon>
        <taxon>rosids</taxon>
        <taxon>malvids</taxon>
        <taxon>Sapindales</taxon>
        <taxon>Sapindaceae</taxon>
        <taxon>Hippocastanoideae</taxon>
        <taxon>Acereae</taxon>
        <taxon>Acer</taxon>
    </lineage>
</organism>
<proteinExistence type="inferred from homology"/>